<evidence type="ECO:0000313" key="3">
    <source>
        <dbReference type="Proteomes" id="UP000007241"/>
    </source>
</evidence>
<dbReference type="EMBL" id="GL882885">
    <property type="protein sequence ID" value="EGF79938.1"/>
    <property type="molecule type" value="Genomic_DNA"/>
</dbReference>
<feature type="compositionally biased region" description="Polar residues" evidence="1">
    <location>
        <begin position="444"/>
        <end position="463"/>
    </location>
</feature>
<protein>
    <submittedName>
        <fullName evidence="2">Uncharacterized protein</fullName>
    </submittedName>
</protein>
<feature type="compositionally biased region" description="Basic and acidic residues" evidence="1">
    <location>
        <begin position="65"/>
        <end position="76"/>
    </location>
</feature>
<evidence type="ECO:0000256" key="1">
    <source>
        <dbReference type="SAM" id="MobiDB-lite"/>
    </source>
</evidence>
<dbReference type="HOGENOM" id="CLU_279774_0_0_1"/>
<dbReference type="OrthoDB" id="58379at2759"/>
<name>F4P460_BATDJ</name>
<accession>F4P460</accession>
<evidence type="ECO:0000313" key="2">
    <source>
        <dbReference type="EMBL" id="EGF79938.1"/>
    </source>
</evidence>
<feature type="region of interest" description="Disordered" evidence="1">
    <location>
        <begin position="431"/>
        <end position="468"/>
    </location>
</feature>
<dbReference type="RefSeq" id="XP_006679730.1">
    <property type="nucleotide sequence ID" value="XM_006679667.1"/>
</dbReference>
<dbReference type="PANTHER" id="PTHR38696:SF1">
    <property type="entry name" value="MEDIATOR OF RNA POLYMERASE II TRANSCRIPTION SUBUNIT 13"/>
    <property type="match status" value="1"/>
</dbReference>
<feature type="compositionally biased region" description="Basic residues" evidence="1">
    <location>
        <begin position="55"/>
        <end position="64"/>
    </location>
</feature>
<dbReference type="GeneID" id="18243432"/>
<organism evidence="2 3">
    <name type="scientific">Batrachochytrium dendrobatidis (strain JAM81 / FGSC 10211)</name>
    <name type="common">Frog chytrid fungus</name>
    <dbReference type="NCBI Taxonomy" id="684364"/>
    <lineage>
        <taxon>Eukaryota</taxon>
        <taxon>Fungi</taxon>
        <taxon>Fungi incertae sedis</taxon>
        <taxon>Chytridiomycota</taxon>
        <taxon>Chytridiomycota incertae sedis</taxon>
        <taxon>Chytridiomycetes</taxon>
        <taxon>Rhizophydiales</taxon>
        <taxon>Rhizophydiales incertae sedis</taxon>
        <taxon>Batrachochytrium</taxon>
    </lineage>
</organism>
<sequence>MSLPLDRHPQRVQSLYYAETSSINYLSAPASPGIPTPQRGLNPMRATQIAVRARRARERNRHNQHHGESSDIRDSLLDTPLPLYCPSSAMQSTDTIQATPMASSISSSNPSVTASSEKQLIRLASTQASSSHFESGSSIVARNGVNHNDRSDSFFATEMYGRVAGHSQPIGVISATYPSTCPELNCTSPTTIQPTIRTSSITDVGAAANDMIPSGIGSISSTDTRTIAAAHTLSYTTNVATHTTLKSNLRIETTGPSTTPCAPLASPTPILSIAPGVLETTSTYFNEPTCPVSSDLVFSSINISLLETNLLTISSYADNASPLMDLNLVQDLVRPVIKHHWPLGISDEYIHGQSATFRLKKDPWMDQGTPEFILSSRMLILGLLKVLTANGWFMLSSCSPMYCVSEKHTMYFGKYNNPNDSILKQYLHPQSSSSSIQPMPTLVESPTESNNPVPSLNHQSGYASSPPIPSTRDVSTLVINTNSPITPKLVPLSLATLKDKKPSLLTLLVSKMPWTDTSSSLASPVVEQPSNSLVHPLIAQTSLSELMWDQADMFSISFRAPYRLQIIGLTDSLVIPSIRKHIQIVWADGIAAESHDSQSGVFEFMLNSSRDGGKGGTTAIASPSRAVFSPAESVLGHRLMARLVMVLRELHNYALYTSIRFAEQPLASIGGSSNTVYFNGLQKFCASSPATTFSTSKNTCSDSFIVFCRATSKTMPLHAQKVVMTTNSSLPLVPNTSATTTHSPIDITDTIFDDTDDEAPEEENETADDEHPTAAMINAYISPRASLVQSPPRIMRSFGIYIYGSNNIRTTTLHKSYITCISSHLAHLSQVIKHGRILVTPQRHDRVVSQSIHFFRLKGSPFQPTLISGPVLHTIAAILQCDLMRVRILVGVLDGLYCDTYMRPVGVCNIINDCGGDLPMLIVERDRDIADYWIEKEKETNHKEDNGCKNNPPVSIVFALAFLVSDSIEMVLPFEIPKISNPANGSHSTKEAGMQSSVFLARRAISVVQDVVSKFVNAAPSIKANYKISTYANPASSKKVTTHVTWKIGGTPWETTIDMTEKQMTDHTTKARDLVGALVKALFKTGFGVGIAANISTKIPGNDTLFFSASSISVKSMDTIQESCQ</sequence>
<dbReference type="InParanoid" id="F4P460"/>
<proteinExistence type="predicted"/>
<dbReference type="PANTHER" id="PTHR38696">
    <property type="entry name" value="MEDIATOR OF RNA POLYMERASE II TRANSCRIPTION SUBUNIT 13"/>
    <property type="match status" value="1"/>
</dbReference>
<gene>
    <name evidence="2" type="ORF">BATDEDRAFT_89286</name>
</gene>
<reference evidence="2 3" key="1">
    <citation type="submission" date="2009-12" db="EMBL/GenBank/DDBJ databases">
        <title>The draft genome of Batrachochytrium dendrobatidis.</title>
        <authorList>
            <consortium name="US DOE Joint Genome Institute (JGI-PGF)"/>
            <person name="Kuo A."/>
            <person name="Salamov A."/>
            <person name="Schmutz J."/>
            <person name="Lucas S."/>
            <person name="Pitluck S."/>
            <person name="Rosenblum E."/>
            <person name="Stajich J."/>
            <person name="Eisen M."/>
            <person name="Grigoriev I.V."/>
        </authorList>
    </citation>
    <scope>NUCLEOTIDE SEQUENCE [LARGE SCALE GENOMIC DNA]</scope>
    <source>
        <strain evidence="3">JAM81 / FGSC 10211</strain>
    </source>
</reference>
<keyword evidence="3" id="KW-1185">Reference proteome</keyword>
<feature type="region of interest" description="Disordered" evidence="1">
    <location>
        <begin position="55"/>
        <end position="76"/>
    </location>
</feature>
<dbReference type="Proteomes" id="UP000007241">
    <property type="component" value="Unassembled WGS sequence"/>
</dbReference>
<dbReference type="AlphaFoldDB" id="F4P460"/>